<dbReference type="GeneID" id="91092178"/>
<evidence type="ECO:0000313" key="1">
    <source>
        <dbReference type="EMBL" id="WWC86629.1"/>
    </source>
</evidence>
<dbReference type="AlphaFoldDB" id="A0AAX4JNZ6"/>
<dbReference type="Proteomes" id="UP001355207">
    <property type="component" value="Chromosome 2"/>
</dbReference>
<reference evidence="1 2" key="1">
    <citation type="submission" date="2024-01" db="EMBL/GenBank/DDBJ databases">
        <title>Comparative genomics of Cryptococcus and Kwoniella reveals pathogenesis evolution and contrasting modes of karyotype evolution via chromosome fusion or intercentromeric recombination.</title>
        <authorList>
            <person name="Coelho M.A."/>
            <person name="David-Palma M."/>
            <person name="Shea T."/>
            <person name="Bowers K."/>
            <person name="McGinley-Smith S."/>
            <person name="Mohammad A.W."/>
            <person name="Gnirke A."/>
            <person name="Yurkov A.M."/>
            <person name="Nowrousian M."/>
            <person name="Sun S."/>
            <person name="Cuomo C.A."/>
            <person name="Heitman J."/>
        </authorList>
    </citation>
    <scope>NUCLEOTIDE SEQUENCE [LARGE SCALE GENOMIC DNA]</scope>
    <source>
        <strain evidence="1 2">CBS 6074</strain>
    </source>
</reference>
<sequence>MTGSNAWQMSKGINWTLDKPKVEEGNTVQDIPKAVSTPEKISSFFQNLFRMKVESDTSEVVSVSRLSDNSNSPIQPILLPTPTPFGLDVRSIHRRKVKLFNHIKTLILSDLKSATFIAYILGTDVVGRRQPKEIRCSYPHQPIQTLTELENLALGFDLMSSRVKYSSGVSLWYSSSWDETTNFDPYAHPNPDKTLHTLACTIKPKNVCSTWCRGLERPFDRIFFRRLEELTCLWNLESFTWHSKDGLIDRSGRNSGSGTGLSSSNETRPVTSFFPPKIPLFTAFNHKSLTERCMGKKEDCECGKALRGILVHLNSENWSDEEKNQERKVELIGYPCLIGISIDEILDAVVQSQIYLEKEDHEIEQAKMGWKSRREWLENNFSIMKVDEAKECICCGNT</sequence>
<evidence type="ECO:0000313" key="2">
    <source>
        <dbReference type="Proteomes" id="UP001355207"/>
    </source>
</evidence>
<protein>
    <submittedName>
        <fullName evidence="1">Uncharacterized protein</fullName>
    </submittedName>
</protein>
<gene>
    <name evidence="1" type="ORF">L201_001506</name>
</gene>
<proteinExistence type="predicted"/>
<accession>A0AAX4JNZ6</accession>
<dbReference type="EMBL" id="CP144099">
    <property type="protein sequence ID" value="WWC86629.1"/>
    <property type="molecule type" value="Genomic_DNA"/>
</dbReference>
<name>A0AAX4JNZ6_9TREE</name>
<organism evidence="1 2">
    <name type="scientific">Kwoniella dendrophila CBS 6074</name>
    <dbReference type="NCBI Taxonomy" id="1295534"/>
    <lineage>
        <taxon>Eukaryota</taxon>
        <taxon>Fungi</taxon>
        <taxon>Dikarya</taxon>
        <taxon>Basidiomycota</taxon>
        <taxon>Agaricomycotina</taxon>
        <taxon>Tremellomycetes</taxon>
        <taxon>Tremellales</taxon>
        <taxon>Cryptococcaceae</taxon>
        <taxon>Kwoniella</taxon>
    </lineage>
</organism>
<keyword evidence="2" id="KW-1185">Reference proteome</keyword>
<dbReference type="RefSeq" id="XP_066073392.1">
    <property type="nucleotide sequence ID" value="XM_066217295.1"/>
</dbReference>